<dbReference type="AlphaFoldDB" id="A0A7G6WSY6"/>
<reference evidence="3" key="1">
    <citation type="submission" date="2019-09" db="EMBL/GenBank/DDBJ databases">
        <title>Antimicrobial potential of Antarctic Bacteria.</title>
        <authorList>
            <person name="Benaud N."/>
            <person name="Edwards R.J."/>
            <person name="Ferrari B.C."/>
        </authorList>
    </citation>
    <scope>NUCLEOTIDE SEQUENCE [LARGE SCALE GENOMIC DNA]</scope>
    <source>
        <strain evidence="3">SPB151</strain>
    </source>
</reference>
<dbReference type="KEGG" id="kqi:F1D05_03240"/>
<sequence length="114" mass="12937">MPESVDQELLDRAYVRLAEYHNEDLPEGIPAATPEAFAGYQVTPYEEWLIFNAPDGFTNQTFLVSDQMVYETPGWESYEDALAEARALKAAGATRRPEEPDDDEDDDDEDEDED</sequence>
<evidence type="ECO:0000313" key="2">
    <source>
        <dbReference type="EMBL" id="QNE17101.1"/>
    </source>
</evidence>
<reference evidence="2 3" key="2">
    <citation type="journal article" date="2020" name="Microbiol. Resour. Announc.">
        <title>Antarctic desert soil bacteria exhibit high novel natural product potential, evaluated through long-read genome sequencing and comparative genomics.</title>
        <authorList>
            <person name="Benaud N."/>
            <person name="Edwards R.J."/>
            <person name="Amos T.G."/>
            <person name="D'Agostino P.M."/>
            <person name="Gutierrez-Chavez C."/>
            <person name="Montgomery K."/>
            <person name="Nicetic I."/>
            <person name="Ferrari B.C."/>
        </authorList>
    </citation>
    <scope>NUCLEOTIDE SEQUENCE [LARGE SCALE GENOMIC DNA]</scope>
    <source>
        <strain evidence="2 3">SPB151</strain>
    </source>
</reference>
<protein>
    <submittedName>
        <fullName evidence="2">Uncharacterized protein</fullName>
    </submittedName>
</protein>
<feature type="compositionally biased region" description="Acidic residues" evidence="1">
    <location>
        <begin position="99"/>
        <end position="114"/>
    </location>
</feature>
<evidence type="ECO:0000256" key="1">
    <source>
        <dbReference type="SAM" id="MobiDB-lite"/>
    </source>
</evidence>
<dbReference type="RefSeq" id="WP_185445934.1">
    <property type="nucleotide sequence ID" value="NZ_CP043661.1"/>
</dbReference>
<dbReference type="Proteomes" id="UP000515563">
    <property type="component" value="Chromosome"/>
</dbReference>
<evidence type="ECO:0000313" key="3">
    <source>
        <dbReference type="Proteomes" id="UP000515563"/>
    </source>
</evidence>
<keyword evidence="3" id="KW-1185">Reference proteome</keyword>
<accession>A0A7G6WSY6</accession>
<name>A0A7G6WSY6_9ACTN</name>
<dbReference type="EMBL" id="CP043661">
    <property type="protein sequence ID" value="QNE17101.1"/>
    <property type="molecule type" value="Genomic_DNA"/>
</dbReference>
<gene>
    <name evidence="2" type="ORF">F1D05_03240</name>
</gene>
<organism evidence="2 3">
    <name type="scientific">Kribbella qitaiheensis</name>
    <dbReference type="NCBI Taxonomy" id="1544730"/>
    <lineage>
        <taxon>Bacteria</taxon>
        <taxon>Bacillati</taxon>
        <taxon>Actinomycetota</taxon>
        <taxon>Actinomycetes</taxon>
        <taxon>Propionibacteriales</taxon>
        <taxon>Kribbellaceae</taxon>
        <taxon>Kribbella</taxon>
    </lineage>
</organism>
<feature type="region of interest" description="Disordered" evidence="1">
    <location>
        <begin position="89"/>
        <end position="114"/>
    </location>
</feature>
<proteinExistence type="predicted"/>